<keyword evidence="2 6" id="KW-0378">Hydrolase</keyword>
<evidence type="ECO:0000256" key="6">
    <source>
        <dbReference type="RuleBase" id="RU361187"/>
    </source>
</evidence>
<name>A0A846H0B2_9CYAN</name>
<feature type="site" description="Important for catalytic activity, responsible for pKa modulation of the active site Glu and correct orientation of both the proton donor and substrate" evidence="5">
    <location>
        <position position="191"/>
    </location>
</feature>
<evidence type="ECO:0000313" key="8">
    <source>
        <dbReference type="Proteomes" id="UP000031549"/>
    </source>
</evidence>
<organism evidence="7 8">
    <name type="scientific">Hassallia byssoidea VB512170</name>
    <dbReference type="NCBI Taxonomy" id="1304833"/>
    <lineage>
        <taxon>Bacteria</taxon>
        <taxon>Bacillati</taxon>
        <taxon>Cyanobacteriota</taxon>
        <taxon>Cyanophyceae</taxon>
        <taxon>Nostocales</taxon>
        <taxon>Tolypothrichaceae</taxon>
        <taxon>Hassallia</taxon>
    </lineage>
</organism>
<proteinExistence type="inferred from homology"/>
<dbReference type="PANTHER" id="PTHR43101:SF1">
    <property type="entry name" value="BETA-FRUCTOSIDASE"/>
    <property type="match status" value="1"/>
</dbReference>
<protein>
    <submittedName>
        <fullName evidence="7">Family 43 glycosylhydrolase</fullName>
    </submittedName>
</protein>
<dbReference type="InterPro" id="IPR006710">
    <property type="entry name" value="Glyco_hydro_43"/>
</dbReference>
<dbReference type="GO" id="GO:0004553">
    <property type="term" value="F:hydrolase activity, hydrolyzing O-glycosyl compounds"/>
    <property type="evidence" value="ECO:0007669"/>
    <property type="project" value="InterPro"/>
</dbReference>
<evidence type="ECO:0000256" key="3">
    <source>
        <dbReference type="ARBA" id="ARBA00023295"/>
    </source>
</evidence>
<dbReference type="Pfam" id="PF04616">
    <property type="entry name" value="Glyco_hydro_43"/>
    <property type="match status" value="1"/>
</dbReference>
<dbReference type="PANTHER" id="PTHR43101">
    <property type="entry name" value="BETA-FRUCTOSIDASE"/>
    <property type="match status" value="1"/>
</dbReference>
<accession>A0A846H0B2</accession>
<dbReference type="GO" id="GO:0005975">
    <property type="term" value="P:carbohydrate metabolic process"/>
    <property type="evidence" value="ECO:0007669"/>
    <property type="project" value="InterPro"/>
</dbReference>
<dbReference type="InterPro" id="IPR023296">
    <property type="entry name" value="Glyco_hydro_beta-prop_sf"/>
</dbReference>
<gene>
    <name evidence="7" type="ORF">PI95_001410</name>
</gene>
<dbReference type="RefSeq" id="WP_052325282.1">
    <property type="nucleotide sequence ID" value="NZ_JTCM02000002.1"/>
</dbReference>
<dbReference type="Proteomes" id="UP000031549">
    <property type="component" value="Unassembled WGS sequence"/>
</dbReference>
<evidence type="ECO:0000256" key="4">
    <source>
        <dbReference type="PIRSR" id="PIRSR606710-1"/>
    </source>
</evidence>
<feature type="active site" description="Proton acceptor" evidence="4">
    <location>
        <position position="57"/>
    </location>
</feature>
<dbReference type="SUPFAM" id="SSF75005">
    <property type="entry name" value="Arabinanase/levansucrase/invertase"/>
    <property type="match status" value="1"/>
</dbReference>
<evidence type="ECO:0000256" key="5">
    <source>
        <dbReference type="PIRSR" id="PIRSR606710-2"/>
    </source>
</evidence>
<dbReference type="Gene3D" id="2.115.10.20">
    <property type="entry name" value="Glycosyl hydrolase domain, family 43"/>
    <property type="match status" value="2"/>
</dbReference>
<comment type="caution">
    <text evidence="7">The sequence shown here is derived from an EMBL/GenBank/DDBJ whole genome shotgun (WGS) entry which is preliminary data.</text>
</comment>
<sequence>MKLNRLQQRIVSILEPLPMENKHLAPTGIIEPLQIRIGETVTGWLRSLRRGQPMLWDPWILKDGDIYRMYYLQALERVDPWWKNSNIGAAVSTDMNHWEDLGIILEPEPANYWESGRVCAGCTYKEDNIYYLFYSAGGKEPPHLRNEAIGLATSTDGVHFSRYSDRPLLAPETDDPWYGRSSWTEHLHWRDPYIFKDEQTNSYYMFICAGSRVTGNFQGCVGLAVADKITGPYKLLPPAVEAPVDAVDWPYYHLERPQVIYKNGKYNLFFSCFKQFFNPDWLKNLKHKRVTNSSLYWYISDSLAGPYHPVDDDDFIVKGSEKTGMYGTNFLKISDNPEEFIAYGWYHRLHALQVSQAFRVNWKNTSLDESSYQHHDILEILLTSGKTAR</sequence>
<comment type="similarity">
    <text evidence="1 6">Belongs to the glycosyl hydrolase 43 family.</text>
</comment>
<evidence type="ECO:0000256" key="2">
    <source>
        <dbReference type="ARBA" id="ARBA00022801"/>
    </source>
</evidence>
<dbReference type="AlphaFoldDB" id="A0A846H0B2"/>
<dbReference type="InterPro" id="IPR051214">
    <property type="entry name" value="GH32_Enzymes"/>
</dbReference>
<keyword evidence="3 6" id="KW-0326">Glycosidase</keyword>
<feature type="active site" description="Proton donor" evidence="4">
    <location>
        <position position="255"/>
    </location>
</feature>
<reference evidence="7 8" key="1">
    <citation type="journal article" date="2015" name="Genome Announc.">
        <title>Draft Genome Sequence of Cyanobacterium Hassallia byssoidea Strain VB512170, Isolated from Monuments in India.</title>
        <authorList>
            <person name="Singh D."/>
            <person name="Chandrababunaidu M.M."/>
            <person name="Panda A."/>
            <person name="Sen D."/>
            <person name="Bhattacharyya S."/>
            <person name="Adhikary S.P."/>
            <person name="Tripathy S."/>
        </authorList>
    </citation>
    <scope>NUCLEOTIDE SEQUENCE [LARGE SCALE GENOMIC DNA]</scope>
    <source>
        <strain evidence="7 8">VB512170</strain>
    </source>
</reference>
<keyword evidence="8" id="KW-1185">Reference proteome</keyword>
<dbReference type="EMBL" id="JTCM02000002">
    <property type="protein sequence ID" value="NEU71272.1"/>
    <property type="molecule type" value="Genomic_DNA"/>
</dbReference>
<evidence type="ECO:0000256" key="1">
    <source>
        <dbReference type="ARBA" id="ARBA00009865"/>
    </source>
</evidence>
<evidence type="ECO:0000313" key="7">
    <source>
        <dbReference type="EMBL" id="NEU71272.1"/>
    </source>
</evidence>